<dbReference type="InParanoid" id="H0EP67"/>
<keyword evidence="4" id="KW-1185">Reference proteome</keyword>
<protein>
    <submittedName>
        <fullName evidence="3">Uncharacterized protein</fullName>
    </submittedName>
</protein>
<keyword evidence="2" id="KW-0732">Signal</keyword>
<feature type="signal peptide" evidence="2">
    <location>
        <begin position="1"/>
        <end position="25"/>
    </location>
</feature>
<evidence type="ECO:0000256" key="2">
    <source>
        <dbReference type="SAM" id="SignalP"/>
    </source>
</evidence>
<reference evidence="3 4" key="1">
    <citation type="journal article" date="2012" name="Eukaryot. Cell">
        <title>Genome sequence of the fungus Glarea lozoyensis: the first genome sequence of a species from the Helotiaceae family.</title>
        <authorList>
            <person name="Youssar L."/>
            <person name="Gruening B.A."/>
            <person name="Erxleben A."/>
            <person name="Guenther S."/>
            <person name="Huettel W."/>
        </authorList>
    </citation>
    <scope>NUCLEOTIDE SEQUENCE [LARGE SCALE GENOMIC DNA]</scope>
    <source>
        <strain evidence="4">ATCC 74030 / MF5533</strain>
    </source>
</reference>
<feature type="compositionally biased region" description="Basic and acidic residues" evidence="1">
    <location>
        <begin position="35"/>
        <end position="47"/>
    </location>
</feature>
<feature type="region of interest" description="Disordered" evidence="1">
    <location>
        <begin position="35"/>
        <end position="76"/>
    </location>
</feature>
<proteinExistence type="predicted"/>
<feature type="compositionally biased region" description="Basic residues" evidence="1">
    <location>
        <begin position="352"/>
        <end position="365"/>
    </location>
</feature>
<dbReference type="HOGENOM" id="CLU_746069_0_0_1"/>
<comment type="caution">
    <text evidence="3">The sequence shown here is derived from an EMBL/GenBank/DDBJ whole genome shotgun (WGS) entry which is preliminary data.</text>
</comment>
<evidence type="ECO:0000256" key="1">
    <source>
        <dbReference type="SAM" id="MobiDB-lite"/>
    </source>
</evidence>
<dbReference type="EMBL" id="AGUE01000108">
    <property type="protein sequence ID" value="EHK99756.1"/>
    <property type="molecule type" value="Genomic_DNA"/>
</dbReference>
<sequence length="378" mass="40223">MITSSKIGRLLALLVAFLALSPCWASPAPSHNHDLVLAHSKDSGGKGKDKRTRPTTPDNKPGGGGGSPPNAPGRENTVTRFSLTKTLSKWLDSKKEILPYMVDQKGGIEGWVQAEFAAYVRKGLGSQDSTTISREIAVYAGREHALKQADFVFIPKSGNADRAQGLIVELKVQSSSNSPNSFKELVNKDLKRMELDMQSKYAQYDRAVVAIAWDPEILKTMDKFKLPKIHSVPLEDASETTVTIYASEEGKKEPAEDNPPPPPFGPGGGGGGGGGSDGEGGGESGGEEGSGSRGDLPLRPKTPPKDPKGKGKGAETEKEKEAEKEVEKETGKETEKKTEKEAETGTGSGNPKGKKKKGKKGKGRGKAIGSKLYILSLF</sequence>
<feature type="compositionally biased region" description="Gly residues" evidence="1">
    <location>
        <begin position="266"/>
        <end position="292"/>
    </location>
</feature>
<organism evidence="3 4">
    <name type="scientific">Glarea lozoyensis (strain ATCC 74030 / MF5533)</name>
    <dbReference type="NCBI Taxonomy" id="1104152"/>
    <lineage>
        <taxon>Eukaryota</taxon>
        <taxon>Fungi</taxon>
        <taxon>Dikarya</taxon>
        <taxon>Ascomycota</taxon>
        <taxon>Pezizomycotina</taxon>
        <taxon>Leotiomycetes</taxon>
        <taxon>Helotiales</taxon>
        <taxon>Helotiaceae</taxon>
        <taxon>Glarea</taxon>
    </lineage>
</organism>
<feature type="compositionally biased region" description="Basic and acidic residues" evidence="1">
    <location>
        <begin position="303"/>
        <end position="343"/>
    </location>
</feature>
<dbReference type="AlphaFoldDB" id="H0EP67"/>
<feature type="region of interest" description="Disordered" evidence="1">
    <location>
        <begin position="248"/>
        <end position="378"/>
    </location>
</feature>
<evidence type="ECO:0000313" key="3">
    <source>
        <dbReference type="EMBL" id="EHK99756.1"/>
    </source>
</evidence>
<gene>
    <name evidence="3" type="ORF">M7I_4437</name>
</gene>
<evidence type="ECO:0000313" key="4">
    <source>
        <dbReference type="Proteomes" id="UP000005446"/>
    </source>
</evidence>
<dbReference type="Proteomes" id="UP000005446">
    <property type="component" value="Unassembled WGS sequence"/>
</dbReference>
<feature type="chain" id="PRO_5003532424" evidence="2">
    <location>
        <begin position="26"/>
        <end position="378"/>
    </location>
</feature>
<dbReference type="OrthoDB" id="5233271at2759"/>
<accession>H0EP67</accession>
<name>H0EP67_GLAL7</name>